<dbReference type="NCBIfam" id="NF041548">
    <property type="entry name" value="PssE"/>
    <property type="match status" value="1"/>
</dbReference>
<evidence type="ECO:0000313" key="8">
    <source>
        <dbReference type="Proteomes" id="UP000095094"/>
    </source>
</evidence>
<evidence type="ECO:0000256" key="1">
    <source>
        <dbReference type="ARBA" id="ARBA00004240"/>
    </source>
</evidence>
<organism evidence="7 8">
    <name type="scientific">Enterococcus termitis</name>
    <dbReference type="NCBI Taxonomy" id="332950"/>
    <lineage>
        <taxon>Bacteria</taxon>
        <taxon>Bacillati</taxon>
        <taxon>Bacillota</taxon>
        <taxon>Bacilli</taxon>
        <taxon>Lactobacillales</taxon>
        <taxon>Enterococcaceae</taxon>
        <taxon>Enterococcus</taxon>
    </lineage>
</organism>
<dbReference type="InterPro" id="IPR048097">
    <property type="entry name" value="Cps14G-like"/>
</dbReference>
<evidence type="ECO:0000256" key="5">
    <source>
        <dbReference type="ARBA" id="ARBA00022824"/>
    </source>
</evidence>
<dbReference type="InterPro" id="IPR039042">
    <property type="entry name" value="Alg13-like"/>
</dbReference>
<dbReference type="PANTHER" id="PTHR12867">
    <property type="entry name" value="GLYCOSYL TRANSFERASE-RELATED"/>
    <property type="match status" value="1"/>
</dbReference>
<comment type="similarity">
    <text evidence="2">Belongs to the glycosyltransferase 28 family.</text>
</comment>
<evidence type="ECO:0000313" key="7">
    <source>
        <dbReference type="EMBL" id="OEG08815.1"/>
    </source>
</evidence>
<sequence>MIFLTVGSQKFQFDRLLKEVDKLVQEQKISDQIVGQIGYSNYLPQYFEYQKFMEHSVFEQTLKKSELVITHGGSGAIINALKMKKKVIAIPRLSQFKEHVDDHQKEIIALFQQQNYIKAVLDVHELHQAIDTIHQQTFETFESNTEKIIAEIDGFIQEQ</sequence>
<dbReference type="GO" id="GO:0006488">
    <property type="term" value="P:dolichol-linked oligosaccharide biosynthetic process"/>
    <property type="evidence" value="ECO:0007669"/>
    <property type="project" value="InterPro"/>
</dbReference>
<dbReference type="OrthoDB" id="9814973at2"/>
<dbReference type="RefSeq" id="WP_069665136.1">
    <property type="nucleotide sequence ID" value="NZ_JBHUJJ010000001.1"/>
</dbReference>
<protein>
    <submittedName>
        <fullName evidence="7">Beta(1,3)galactosyltransferase EpsH</fullName>
    </submittedName>
</protein>
<comment type="caution">
    <text evidence="7">The sequence shown here is derived from an EMBL/GenBank/DDBJ whole genome shotgun (WGS) entry which is preliminary data.</text>
</comment>
<name>A0A1E5G8A1_9ENTE</name>
<dbReference type="Gene3D" id="3.40.50.2000">
    <property type="entry name" value="Glycogen Phosphorylase B"/>
    <property type="match status" value="1"/>
</dbReference>
<keyword evidence="8" id="KW-1185">Reference proteome</keyword>
<keyword evidence="5" id="KW-0256">Endoplasmic reticulum</keyword>
<dbReference type="AlphaFoldDB" id="A0A1E5G8A1"/>
<proteinExistence type="inferred from homology"/>
<gene>
    <name evidence="7" type="ORF">BCR25_12850</name>
</gene>
<dbReference type="EMBL" id="MIJY01000046">
    <property type="protein sequence ID" value="OEG08815.1"/>
    <property type="molecule type" value="Genomic_DNA"/>
</dbReference>
<evidence type="ECO:0000259" key="6">
    <source>
        <dbReference type="Pfam" id="PF04101"/>
    </source>
</evidence>
<dbReference type="Proteomes" id="UP000095094">
    <property type="component" value="Unassembled WGS sequence"/>
</dbReference>
<dbReference type="Pfam" id="PF04101">
    <property type="entry name" value="Glyco_tran_28_C"/>
    <property type="match status" value="1"/>
</dbReference>
<comment type="subcellular location">
    <subcellularLocation>
        <location evidence="1">Endoplasmic reticulum</location>
    </subcellularLocation>
</comment>
<evidence type="ECO:0000256" key="2">
    <source>
        <dbReference type="ARBA" id="ARBA00006962"/>
    </source>
</evidence>
<dbReference type="PANTHER" id="PTHR12867:SF6">
    <property type="entry name" value="N-ACETYLGLUCOSAMINYLDIPHOSPHODOLICHOL N-ACETYLGLUCOSAMINYLTRANSFERASE"/>
    <property type="match status" value="1"/>
</dbReference>
<evidence type="ECO:0000256" key="3">
    <source>
        <dbReference type="ARBA" id="ARBA00022676"/>
    </source>
</evidence>
<dbReference type="InterPro" id="IPR007235">
    <property type="entry name" value="Glyco_trans_28_C"/>
</dbReference>
<reference evidence="8" key="1">
    <citation type="submission" date="2016-09" db="EMBL/GenBank/DDBJ databases">
        <authorList>
            <person name="Gulvik C.A."/>
        </authorList>
    </citation>
    <scope>NUCLEOTIDE SEQUENCE [LARGE SCALE GENOMIC DNA]</scope>
    <source>
        <strain evidence="8">LMG 8895</strain>
    </source>
</reference>
<keyword evidence="4 7" id="KW-0808">Transferase</keyword>
<evidence type="ECO:0000256" key="4">
    <source>
        <dbReference type="ARBA" id="ARBA00022679"/>
    </source>
</evidence>
<dbReference type="GO" id="GO:0016758">
    <property type="term" value="F:hexosyltransferase activity"/>
    <property type="evidence" value="ECO:0007669"/>
    <property type="project" value="InterPro"/>
</dbReference>
<keyword evidence="3 7" id="KW-0328">Glycosyltransferase</keyword>
<feature type="domain" description="Glycosyl transferase family 28 C-terminal" evidence="6">
    <location>
        <begin position="1"/>
        <end position="147"/>
    </location>
</feature>
<accession>A0A1E5G8A1</accession>